<dbReference type="InterPro" id="IPR050515">
    <property type="entry name" value="Beta-lactam/transpept"/>
</dbReference>
<dbReference type="GO" id="GO:0008658">
    <property type="term" value="F:penicillin binding"/>
    <property type="evidence" value="ECO:0007669"/>
    <property type="project" value="InterPro"/>
</dbReference>
<dbReference type="Pfam" id="PF03717">
    <property type="entry name" value="PBP_dimer"/>
    <property type="match status" value="1"/>
</dbReference>
<name>A0A494WTJ6_9FIRM</name>
<evidence type="ECO:0000256" key="2">
    <source>
        <dbReference type="ARBA" id="ARBA00007171"/>
    </source>
</evidence>
<comment type="subcellular location">
    <subcellularLocation>
        <location evidence="1">Membrane</location>
    </subcellularLocation>
</comment>
<dbReference type="Proteomes" id="UP000271256">
    <property type="component" value="Unassembled WGS sequence"/>
</dbReference>
<dbReference type="PANTHER" id="PTHR30627">
    <property type="entry name" value="PEPTIDOGLYCAN D,D-TRANSPEPTIDASE"/>
    <property type="match status" value="1"/>
</dbReference>
<comment type="caution">
    <text evidence="7">The sequence shown here is derived from an EMBL/GenBank/DDBJ whole genome shotgun (WGS) entry which is preliminary data.</text>
</comment>
<dbReference type="GO" id="GO:0071555">
    <property type="term" value="P:cell wall organization"/>
    <property type="evidence" value="ECO:0007669"/>
    <property type="project" value="TreeGrafter"/>
</dbReference>
<dbReference type="Gene3D" id="3.90.1310.10">
    <property type="entry name" value="Penicillin-binding protein 2a (Domain 2)"/>
    <property type="match status" value="1"/>
</dbReference>
<dbReference type="Pfam" id="PF00905">
    <property type="entry name" value="Transpeptidase"/>
    <property type="match status" value="1"/>
</dbReference>
<comment type="similarity">
    <text evidence="2">Belongs to the transpeptidase family.</text>
</comment>
<keyword evidence="3 4" id="KW-0472">Membrane</keyword>
<dbReference type="SUPFAM" id="SSF56601">
    <property type="entry name" value="beta-lactamase/transpeptidase-like"/>
    <property type="match status" value="1"/>
</dbReference>
<sequence length="578" mass="62580">MLLDKNGAGCGTVQGRRLVILFSLFLFCFAFLLFHLAVIQLGRGSDYAFLALERETQSVLLEEYPRGEILDRRLQPLTGSFDANRVVVFPGLIRDRQAVITSLAGILGLPVEKIAPYFDGQPCYLPFSLTPGQVKAIREHQWPGVLVLPVHLRYGPTPLAAGVVGYLGRVQSREVLDALSVKSQKSYSLSDWIGQAGLEKYYEGELKATRPKSAARLFVDAAGRPIPGLGLAVDLQSVDPGRQHLVTTLDARIQRVVEEIMDRRIKKGAVVVMEPHTGDILALASRPVYDPRPGNLAKYLAPGEKGTFTDQTTALFTPGSVFKVVVAAAALAEGIVKPDSQFNCQGSLDQPVRCWYDPGHGVIGFSQAFAESCNPVFARVGLKLGARKLIDYAGRFGLDDQTVTGYPVPPDGRQNWQLVAAPHNLVNSSLGQGPVLATPVQITAMMSVIVNDGMYIQPRLVRELRNDAGQVTRSFPLGPSHRAIPASTAAQVREMLQLVTTEGVGRQAYVPGYGSAGKTGSAQVDGRGKVNAWFTGYAPLQDPRYVVTVLVQEGISGGETAAPVFREIMEKILTLPPE</sequence>
<feature type="domain" description="Penicillin-binding protein transpeptidase" evidence="5">
    <location>
        <begin position="268"/>
        <end position="570"/>
    </location>
</feature>
<gene>
    <name evidence="7" type="ORF">D7024_06915</name>
</gene>
<dbReference type="InterPro" id="IPR001460">
    <property type="entry name" value="PCN-bd_Tpept"/>
</dbReference>
<evidence type="ECO:0000256" key="3">
    <source>
        <dbReference type="ARBA" id="ARBA00023136"/>
    </source>
</evidence>
<dbReference type="SUPFAM" id="SSF56519">
    <property type="entry name" value="Penicillin binding protein dimerisation domain"/>
    <property type="match status" value="1"/>
</dbReference>
<reference evidence="7 8" key="1">
    <citation type="submission" date="2018-10" db="EMBL/GenBank/DDBJ databases">
        <authorList>
            <person name="Grouzdev D.S."/>
            <person name="Krutkina M.S."/>
            <person name="Tourova T.P."/>
            <person name="Nazina T.N."/>
        </authorList>
    </citation>
    <scope>NUCLEOTIDE SEQUENCE [LARGE SCALE GENOMIC DNA]</scope>
    <source>
        <strain evidence="7 8">435</strain>
    </source>
</reference>
<keyword evidence="4" id="KW-1133">Transmembrane helix</keyword>
<protein>
    <submittedName>
        <fullName evidence="7">Penicillin-binding protein 2</fullName>
    </submittedName>
</protein>
<feature type="transmembrane region" description="Helical" evidence="4">
    <location>
        <begin position="20"/>
        <end position="39"/>
    </location>
</feature>
<dbReference type="Gene3D" id="3.40.710.10">
    <property type="entry name" value="DD-peptidase/beta-lactamase superfamily"/>
    <property type="match status" value="1"/>
</dbReference>
<dbReference type="EMBL" id="RBWE01000001">
    <property type="protein sequence ID" value="RKO66699.1"/>
    <property type="molecule type" value="Genomic_DNA"/>
</dbReference>
<evidence type="ECO:0000313" key="8">
    <source>
        <dbReference type="Proteomes" id="UP000271256"/>
    </source>
</evidence>
<keyword evidence="4" id="KW-0812">Transmembrane</keyword>
<dbReference type="AlphaFoldDB" id="A0A494WTJ6"/>
<proteinExistence type="inferred from homology"/>
<evidence type="ECO:0000256" key="1">
    <source>
        <dbReference type="ARBA" id="ARBA00004370"/>
    </source>
</evidence>
<dbReference type="InterPro" id="IPR005311">
    <property type="entry name" value="PBP_dimer"/>
</dbReference>
<evidence type="ECO:0000256" key="4">
    <source>
        <dbReference type="SAM" id="Phobius"/>
    </source>
</evidence>
<feature type="domain" description="Penicillin-binding protein dimerisation" evidence="6">
    <location>
        <begin position="65"/>
        <end position="226"/>
    </location>
</feature>
<keyword evidence="8" id="KW-1185">Reference proteome</keyword>
<accession>A0A494WTJ6</accession>
<evidence type="ECO:0000259" key="5">
    <source>
        <dbReference type="Pfam" id="PF00905"/>
    </source>
</evidence>
<evidence type="ECO:0000313" key="7">
    <source>
        <dbReference type="EMBL" id="RKO66699.1"/>
    </source>
</evidence>
<dbReference type="GO" id="GO:0005886">
    <property type="term" value="C:plasma membrane"/>
    <property type="evidence" value="ECO:0007669"/>
    <property type="project" value="TreeGrafter"/>
</dbReference>
<dbReference type="OrthoDB" id="9804124at2"/>
<evidence type="ECO:0000259" key="6">
    <source>
        <dbReference type="Pfam" id="PF03717"/>
    </source>
</evidence>
<organism evidence="7 8">
    <name type="scientific">Desulfofundulus salinus</name>
    <dbReference type="NCBI Taxonomy" id="2419843"/>
    <lineage>
        <taxon>Bacteria</taxon>
        <taxon>Bacillati</taxon>
        <taxon>Bacillota</taxon>
        <taxon>Clostridia</taxon>
        <taxon>Eubacteriales</taxon>
        <taxon>Peptococcaceae</taxon>
        <taxon>Desulfofundulus</taxon>
    </lineage>
</organism>
<dbReference type="InterPro" id="IPR012338">
    <property type="entry name" value="Beta-lactam/transpept-like"/>
</dbReference>
<dbReference type="InterPro" id="IPR036138">
    <property type="entry name" value="PBP_dimer_sf"/>
</dbReference>